<sequence>MRIWLNRLLSVSMVLGLTVMASGVAAKPVEPVKKNAEPEAVLVKMETSKGNIVIQLDEKRAPVTVKNFLGYVGDGFYDDLIFHRVINGFMIQGGGMDKDMSQKPNKAPIYNESSNGLGNRRGTIAMARTSAPHSATSQFFINLVDNQSLNYRAGQPGYTVFGEVVEGMETVDAIAQVRTGRKAGHGDVPVEPILIIKAQRIKAEKSSQSQEK</sequence>
<keyword evidence="2 4" id="KW-0697">Rotamase</keyword>
<dbReference type="GO" id="GO:0006457">
    <property type="term" value="P:protein folding"/>
    <property type="evidence" value="ECO:0007669"/>
    <property type="project" value="InterPro"/>
</dbReference>
<dbReference type="Proteomes" id="UP000071065">
    <property type="component" value="Chromosome"/>
</dbReference>
<evidence type="ECO:0000313" key="6">
    <source>
        <dbReference type="EMBL" id="AMO56430.1"/>
    </source>
</evidence>
<dbReference type="PROSITE" id="PS50072">
    <property type="entry name" value="CSA_PPIASE_2"/>
    <property type="match status" value="1"/>
</dbReference>
<comment type="similarity">
    <text evidence="1 4">Belongs to the cyclophilin-type PPIase family.</text>
</comment>
<evidence type="ECO:0000313" key="7">
    <source>
        <dbReference type="Proteomes" id="UP000071065"/>
    </source>
</evidence>
<accession>A0A142BCF4</accession>
<gene>
    <name evidence="6" type="primary">ppiA</name>
    <name evidence="6" type="ORF">EZMO1_2333</name>
</gene>
<evidence type="ECO:0000256" key="4">
    <source>
        <dbReference type="RuleBase" id="RU363019"/>
    </source>
</evidence>
<feature type="chain" id="PRO_5007356964" description="Peptidyl-prolyl cis-trans isomerase" evidence="4">
    <location>
        <begin position="27"/>
        <end position="212"/>
    </location>
</feature>
<dbReference type="PANTHER" id="PTHR43246">
    <property type="entry name" value="PEPTIDYL-PROLYL CIS-TRANS ISOMERASE CYP38, CHLOROPLASTIC"/>
    <property type="match status" value="1"/>
</dbReference>
<comment type="function">
    <text evidence="4">PPIases accelerate the folding of proteins. It catalyzes the cis-trans isomerization of proline imidic peptide bonds in oligopeptides.</text>
</comment>
<dbReference type="KEGG" id="emp:EZMO1_2333"/>
<protein>
    <recommendedName>
        <fullName evidence="4">Peptidyl-prolyl cis-trans isomerase</fullName>
        <shortName evidence="4">PPIase</shortName>
        <ecNumber evidence="4">5.2.1.8</ecNumber>
    </recommendedName>
</protein>
<dbReference type="GO" id="GO:0003755">
    <property type="term" value="F:peptidyl-prolyl cis-trans isomerase activity"/>
    <property type="evidence" value="ECO:0007669"/>
    <property type="project" value="UniProtKB-UniRule"/>
</dbReference>
<organism evidence="6 7">
    <name type="scientific">Endozoicomonas montiporae CL-33</name>
    <dbReference type="NCBI Taxonomy" id="570277"/>
    <lineage>
        <taxon>Bacteria</taxon>
        <taxon>Pseudomonadati</taxon>
        <taxon>Pseudomonadota</taxon>
        <taxon>Gammaproteobacteria</taxon>
        <taxon>Oceanospirillales</taxon>
        <taxon>Endozoicomonadaceae</taxon>
        <taxon>Endozoicomonas</taxon>
    </lineage>
</organism>
<dbReference type="STRING" id="570277.EZMO1_2333"/>
<evidence type="ECO:0000259" key="5">
    <source>
        <dbReference type="PROSITE" id="PS50072"/>
    </source>
</evidence>
<evidence type="ECO:0000256" key="2">
    <source>
        <dbReference type="ARBA" id="ARBA00023110"/>
    </source>
</evidence>
<name>A0A142BCF4_9GAMM</name>
<dbReference type="AlphaFoldDB" id="A0A142BCF4"/>
<comment type="catalytic activity">
    <reaction evidence="4">
        <text>[protein]-peptidylproline (omega=180) = [protein]-peptidylproline (omega=0)</text>
        <dbReference type="Rhea" id="RHEA:16237"/>
        <dbReference type="Rhea" id="RHEA-COMP:10747"/>
        <dbReference type="Rhea" id="RHEA-COMP:10748"/>
        <dbReference type="ChEBI" id="CHEBI:83833"/>
        <dbReference type="ChEBI" id="CHEBI:83834"/>
        <dbReference type="EC" id="5.2.1.8"/>
    </reaction>
</comment>
<dbReference type="EC" id="5.2.1.8" evidence="4"/>
<dbReference type="SUPFAM" id="SSF50891">
    <property type="entry name" value="Cyclophilin-like"/>
    <property type="match status" value="1"/>
</dbReference>
<dbReference type="OrthoDB" id="9807797at2"/>
<dbReference type="InterPro" id="IPR002130">
    <property type="entry name" value="Cyclophilin-type_PPIase_dom"/>
</dbReference>
<evidence type="ECO:0000256" key="1">
    <source>
        <dbReference type="ARBA" id="ARBA00007365"/>
    </source>
</evidence>
<reference evidence="6 7" key="1">
    <citation type="journal article" date="2016" name="Front. Microbiol.">
        <title>Genomic Insight into the Host-Endosymbiont Relationship of Endozoicomonas montiporae CL-33(T) with its Coral Host.</title>
        <authorList>
            <person name="Ding J.-Y."/>
            <person name="Shiu J.-H."/>
            <person name="Chen W.-M."/>
            <person name="Chiang Y.-R."/>
            <person name="Tang S.-L."/>
        </authorList>
    </citation>
    <scope>NUCLEOTIDE SEQUENCE [LARGE SCALE GENOMIC DNA]</scope>
    <source>
        <strain evidence="6 7">CL-33</strain>
    </source>
</reference>
<feature type="domain" description="PPIase cyclophilin-type" evidence="5">
    <location>
        <begin position="50"/>
        <end position="200"/>
    </location>
</feature>
<keyword evidence="4" id="KW-0732">Signal</keyword>
<dbReference type="Gene3D" id="2.40.100.10">
    <property type="entry name" value="Cyclophilin-like"/>
    <property type="match status" value="1"/>
</dbReference>
<dbReference type="PRINTS" id="PR00153">
    <property type="entry name" value="CSAPPISMRASE"/>
</dbReference>
<dbReference type="EMBL" id="CP013251">
    <property type="protein sequence ID" value="AMO56430.1"/>
    <property type="molecule type" value="Genomic_DNA"/>
</dbReference>
<keyword evidence="3 4" id="KW-0413">Isomerase</keyword>
<dbReference type="PATRIC" id="fig|570277.3.peg.2505"/>
<dbReference type="Pfam" id="PF00160">
    <property type="entry name" value="Pro_isomerase"/>
    <property type="match status" value="1"/>
</dbReference>
<dbReference type="InterPro" id="IPR029000">
    <property type="entry name" value="Cyclophilin-like_dom_sf"/>
</dbReference>
<feature type="signal peptide" evidence="4">
    <location>
        <begin position="1"/>
        <end position="26"/>
    </location>
</feature>
<dbReference type="InterPro" id="IPR020892">
    <property type="entry name" value="Cyclophilin-type_PPIase_CS"/>
</dbReference>
<dbReference type="CDD" id="cd01920">
    <property type="entry name" value="cyclophilin_EcCYP_like"/>
    <property type="match status" value="1"/>
</dbReference>
<proteinExistence type="inferred from homology"/>
<dbReference type="RefSeq" id="WP_082211680.1">
    <property type="nucleotide sequence ID" value="NZ_CP013251.1"/>
</dbReference>
<dbReference type="PROSITE" id="PS00170">
    <property type="entry name" value="CSA_PPIASE_1"/>
    <property type="match status" value="1"/>
</dbReference>
<dbReference type="InterPro" id="IPR044665">
    <property type="entry name" value="E_coli_cyclophilin_A-like"/>
</dbReference>
<evidence type="ECO:0000256" key="3">
    <source>
        <dbReference type="ARBA" id="ARBA00023235"/>
    </source>
</evidence>